<dbReference type="GO" id="GO:0000287">
    <property type="term" value="F:magnesium ion binding"/>
    <property type="evidence" value="ECO:0007669"/>
    <property type="project" value="InterPro"/>
</dbReference>
<feature type="transmembrane region" description="Helical" evidence="21">
    <location>
        <begin position="1265"/>
        <end position="1282"/>
    </location>
</feature>
<dbReference type="InterPro" id="IPR032631">
    <property type="entry name" value="P-type_ATPase_N"/>
</dbReference>
<dbReference type="PRINTS" id="PR00119">
    <property type="entry name" value="CATATPASE"/>
</dbReference>
<dbReference type="SFLD" id="SFLDG00002">
    <property type="entry name" value="C1.7:_P-type_atpase_like"/>
    <property type="match status" value="1"/>
</dbReference>
<feature type="compositionally biased region" description="Low complexity" evidence="20">
    <location>
        <begin position="30"/>
        <end position="43"/>
    </location>
</feature>
<evidence type="ECO:0000256" key="18">
    <source>
        <dbReference type="PIRSR" id="PIRSR606539-2"/>
    </source>
</evidence>
<evidence type="ECO:0000256" key="12">
    <source>
        <dbReference type="ARBA" id="ARBA00022967"/>
    </source>
</evidence>
<evidence type="ECO:0000256" key="3">
    <source>
        <dbReference type="ARBA" id="ARBA00004586"/>
    </source>
</evidence>
<comment type="caution">
    <text evidence="24">The sequence shown here is derived from an EMBL/GenBank/DDBJ whole genome shotgun (WGS) entry which is preliminary data.</text>
</comment>
<evidence type="ECO:0000256" key="9">
    <source>
        <dbReference type="ARBA" id="ARBA00022824"/>
    </source>
</evidence>
<dbReference type="OrthoDB" id="377733at2759"/>
<comment type="similarity">
    <text evidence="4">Belongs to the cation transport ATPase (P-type) (TC 3.A.3) family. Type IV subfamily.</text>
</comment>
<feature type="transmembrane region" description="Helical" evidence="21">
    <location>
        <begin position="305"/>
        <end position="323"/>
    </location>
</feature>
<feature type="region of interest" description="Disordered" evidence="20">
    <location>
        <begin position="188"/>
        <end position="221"/>
    </location>
</feature>
<feature type="compositionally biased region" description="Low complexity" evidence="20">
    <location>
        <begin position="1682"/>
        <end position="1695"/>
    </location>
</feature>
<feature type="region of interest" description="Disordered" evidence="20">
    <location>
        <begin position="751"/>
        <end position="777"/>
    </location>
</feature>
<evidence type="ECO:0000256" key="21">
    <source>
        <dbReference type="SAM" id="Phobius"/>
    </source>
</evidence>
<dbReference type="SFLD" id="SFLDS00003">
    <property type="entry name" value="Haloacid_Dehalogenase"/>
    <property type="match status" value="1"/>
</dbReference>
<keyword evidence="6 21" id="KW-0812">Transmembrane</keyword>
<evidence type="ECO:0000313" key="25">
    <source>
        <dbReference type="Proteomes" id="UP000036403"/>
    </source>
</evidence>
<dbReference type="Gene3D" id="3.40.1110.10">
    <property type="entry name" value="Calcium-transporting ATPase, cytoplasmic domain N"/>
    <property type="match status" value="2"/>
</dbReference>
<evidence type="ECO:0000256" key="6">
    <source>
        <dbReference type="ARBA" id="ARBA00022692"/>
    </source>
</evidence>
<evidence type="ECO:0000256" key="7">
    <source>
        <dbReference type="ARBA" id="ARBA00022723"/>
    </source>
</evidence>
<feature type="transmembrane region" description="Helical" evidence="21">
    <location>
        <begin position="529"/>
        <end position="551"/>
    </location>
</feature>
<keyword evidence="25" id="KW-1185">Reference proteome</keyword>
<keyword evidence="7 19" id="KW-0479">Metal-binding</keyword>
<evidence type="ECO:0000256" key="8">
    <source>
        <dbReference type="ARBA" id="ARBA00022741"/>
    </source>
</evidence>
<evidence type="ECO:0000256" key="19">
    <source>
        <dbReference type="PIRSR" id="PIRSR606539-3"/>
    </source>
</evidence>
<dbReference type="PANTHER" id="PTHR24092">
    <property type="entry name" value="PROBABLE PHOSPHOLIPID-TRANSPORTING ATPASE"/>
    <property type="match status" value="1"/>
</dbReference>
<dbReference type="InterPro" id="IPR006539">
    <property type="entry name" value="P-type_ATPase_IV"/>
</dbReference>
<organism evidence="24 25">
    <name type="scientific">Lasius niger</name>
    <name type="common">Black garden ant</name>
    <dbReference type="NCBI Taxonomy" id="67767"/>
    <lineage>
        <taxon>Eukaryota</taxon>
        <taxon>Metazoa</taxon>
        <taxon>Ecdysozoa</taxon>
        <taxon>Arthropoda</taxon>
        <taxon>Hexapoda</taxon>
        <taxon>Insecta</taxon>
        <taxon>Pterygota</taxon>
        <taxon>Neoptera</taxon>
        <taxon>Endopterygota</taxon>
        <taxon>Hymenoptera</taxon>
        <taxon>Apocrita</taxon>
        <taxon>Aculeata</taxon>
        <taxon>Formicoidea</taxon>
        <taxon>Formicidae</taxon>
        <taxon>Formicinae</taxon>
        <taxon>Lasius</taxon>
        <taxon>Lasius</taxon>
    </lineage>
</organism>
<keyword evidence="13 21" id="KW-1133">Transmembrane helix</keyword>
<evidence type="ECO:0000256" key="10">
    <source>
        <dbReference type="ARBA" id="ARBA00022840"/>
    </source>
</evidence>
<feature type="domain" description="P-type ATPase N-terminal" evidence="23">
    <location>
        <begin position="279"/>
        <end position="329"/>
    </location>
</feature>
<feature type="binding site" evidence="18">
    <location>
        <position position="829"/>
    </location>
    <ligand>
        <name>ATP</name>
        <dbReference type="ChEBI" id="CHEBI:30616"/>
    </ligand>
</feature>
<feature type="binding site" evidence="19">
    <location>
        <position position="644"/>
    </location>
    <ligand>
        <name>Mg(2+)</name>
        <dbReference type="ChEBI" id="CHEBI:18420"/>
    </ligand>
</feature>
<feature type="active site" description="4-aspartylphosphate intermediate" evidence="17">
    <location>
        <position position="642"/>
    </location>
</feature>
<dbReference type="SUPFAM" id="SSF56784">
    <property type="entry name" value="HAD-like"/>
    <property type="match status" value="1"/>
</dbReference>
<evidence type="ECO:0000256" key="14">
    <source>
        <dbReference type="ARBA" id="ARBA00023136"/>
    </source>
</evidence>
<dbReference type="GO" id="GO:0140326">
    <property type="term" value="F:ATPase-coupled intramembrane lipid transporter activity"/>
    <property type="evidence" value="ECO:0007669"/>
    <property type="project" value="UniProtKB-EC"/>
</dbReference>
<dbReference type="InterPro" id="IPR059000">
    <property type="entry name" value="ATPase_P-type_domA"/>
</dbReference>
<dbReference type="GO" id="GO:0045332">
    <property type="term" value="P:phospholipid translocation"/>
    <property type="evidence" value="ECO:0007669"/>
    <property type="project" value="TreeGrafter"/>
</dbReference>
<dbReference type="Gene3D" id="2.70.150.10">
    <property type="entry name" value="Calcium-transporting ATPase, cytoplasmic transduction domain A"/>
    <property type="match status" value="1"/>
</dbReference>
<comment type="subcellular location">
    <subcellularLocation>
        <location evidence="2">Endomembrane system</location>
        <topology evidence="2">Multi-pass membrane protein</topology>
    </subcellularLocation>
    <subcellularLocation>
        <location evidence="3">Endoplasmic reticulum membrane</location>
    </subcellularLocation>
</comment>
<dbReference type="Pfam" id="PF00122">
    <property type="entry name" value="E1-E2_ATPase"/>
    <property type="match status" value="1"/>
</dbReference>
<feature type="compositionally biased region" description="Basic residues" evidence="20">
    <location>
        <begin position="105"/>
        <end position="117"/>
    </location>
</feature>
<dbReference type="GO" id="GO:0005886">
    <property type="term" value="C:plasma membrane"/>
    <property type="evidence" value="ECO:0007669"/>
    <property type="project" value="TreeGrafter"/>
</dbReference>
<evidence type="ECO:0000256" key="16">
    <source>
        <dbReference type="ARBA" id="ARBA00050913"/>
    </source>
</evidence>
<proteinExistence type="inferred from homology"/>
<comment type="catalytic activity">
    <reaction evidence="16">
        <text>a beta-D-glucosyl-(1&lt;-&gt;1')-N-acylsphing-4-enine(out) + ATP + H2O = a beta-D-glucosyl-(1&lt;-&gt;1')-N-acylsphing-4-enine(in) + ADP + phosphate + H(+)</text>
        <dbReference type="Rhea" id="RHEA:66036"/>
        <dbReference type="ChEBI" id="CHEBI:15377"/>
        <dbReference type="ChEBI" id="CHEBI:15378"/>
        <dbReference type="ChEBI" id="CHEBI:22801"/>
        <dbReference type="ChEBI" id="CHEBI:30616"/>
        <dbReference type="ChEBI" id="CHEBI:43474"/>
        <dbReference type="ChEBI" id="CHEBI:456216"/>
    </reaction>
    <physiologicalReaction direction="left-to-right" evidence="16">
        <dbReference type="Rhea" id="RHEA:66037"/>
    </physiologicalReaction>
</comment>
<dbReference type="GO" id="GO:0016887">
    <property type="term" value="F:ATP hydrolysis activity"/>
    <property type="evidence" value="ECO:0007669"/>
    <property type="project" value="InterPro"/>
</dbReference>
<dbReference type="InterPro" id="IPR023299">
    <property type="entry name" value="ATPase_P-typ_cyto_dom_N"/>
</dbReference>
<evidence type="ECO:0000259" key="23">
    <source>
        <dbReference type="Pfam" id="PF16209"/>
    </source>
</evidence>
<evidence type="ECO:0000256" key="11">
    <source>
        <dbReference type="ARBA" id="ARBA00022842"/>
    </source>
</evidence>
<dbReference type="NCBIfam" id="TIGR01652">
    <property type="entry name" value="ATPase-Plipid"/>
    <property type="match status" value="1"/>
</dbReference>
<dbReference type="InterPro" id="IPR001757">
    <property type="entry name" value="P_typ_ATPase"/>
</dbReference>
<evidence type="ECO:0000256" key="13">
    <source>
        <dbReference type="ARBA" id="ARBA00022989"/>
    </source>
</evidence>
<dbReference type="Proteomes" id="UP000036403">
    <property type="component" value="Unassembled WGS sequence"/>
</dbReference>
<keyword evidence="14 21" id="KW-0472">Membrane</keyword>
<feature type="binding site" evidence="18">
    <location>
        <position position="969"/>
    </location>
    <ligand>
        <name>ATP</name>
        <dbReference type="ChEBI" id="CHEBI:30616"/>
    </ligand>
</feature>
<dbReference type="GO" id="GO:0005789">
    <property type="term" value="C:endoplasmic reticulum membrane"/>
    <property type="evidence" value="ECO:0007669"/>
    <property type="project" value="UniProtKB-SubCell"/>
</dbReference>
<feature type="region of interest" description="Disordered" evidence="20">
    <location>
        <begin position="1768"/>
        <end position="1794"/>
    </location>
</feature>
<accession>A0A0J7L9T1</accession>
<feature type="compositionally biased region" description="Polar residues" evidence="20">
    <location>
        <begin position="727"/>
        <end position="738"/>
    </location>
</feature>
<feature type="transmembrane region" description="Helical" evidence="21">
    <location>
        <begin position="1183"/>
        <end position="1203"/>
    </location>
</feature>
<feature type="compositionally biased region" description="Basic and acidic residues" evidence="20">
    <location>
        <begin position="755"/>
        <end position="771"/>
    </location>
</feature>
<dbReference type="Pfam" id="PF16209">
    <property type="entry name" value="PhoLip_ATPase_N"/>
    <property type="match status" value="1"/>
</dbReference>
<dbReference type="STRING" id="67767.A0A0J7L9T1"/>
<dbReference type="FunFam" id="3.40.1110.10:FF:000009">
    <property type="entry name" value="Phospholipid-transporting ATPase"/>
    <property type="match status" value="1"/>
</dbReference>
<feature type="binding site" evidence="18">
    <location>
        <position position="787"/>
    </location>
    <ligand>
        <name>ATP</name>
        <dbReference type="ChEBI" id="CHEBI:30616"/>
    </ligand>
</feature>
<keyword evidence="9" id="KW-0256">Endoplasmic reticulum</keyword>
<feature type="region of interest" description="Disordered" evidence="20">
    <location>
        <begin position="1668"/>
        <end position="1695"/>
    </location>
</feature>
<evidence type="ECO:0000256" key="5">
    <source>
        <dbReference type="ARBA" id="ARBA00012189"/>
    </source>
</evidence>
<reference evidence="24 25" key="1">
    <citation type="submission" date="2015-04" db="EMBL/GenBank/DDBJ databases">
        <title>Lasius niger genome sequencing.</title>
        <authorList>
            <person name="Konorov E.A."/>
            <person name="Nikitin M.A."/>
            <person name="Kirill M.V."/>
            <person name="Chang P."/>
        </authorList>
    </citation>
    <scope>NUCLEOTIDE SEQUENCE [LARGE SCALE GENOMIC DNA]</scope>
    <source>
        <tissue evidence="24">Whole</tissue>
    </source>
</reference>
<dbReference type="SUPFAM" id="SSF81660">
    <property type="entry name" value="Metal cation-transporting ATPase, ATP-binding domain N"/>
    <property type="match status" value="1"/>
</dbReference>
<feature type="binding site" evidence="18">
    <location>
        <position position="1129"/>
    </location>
    <ligand>
        <name>ATP</name>
        <dbReference type="ChEBI" id="CHEBI:30616"/>
    </ligand>
</feature>
<dbReference type="FunFam" id="2.70.150.10:FF:000054">
    <property type="entry name" value="Phospholipid-transporting ATPase"/>
    <property type="match status" value="1"/>
</dbReference>
<feature type="binding site" evidence="18">
    <location>
        <position position="642"/>
    </location>
    <ligand>
        <name>ATP</name>
        <dbReference type="ChEBI" id="CHEBI:30616"/>
    </ligand>
</feature>
<feature type="compositionally biased region" description="Acidic residues" evidence="20">
    <location>
        <begin position="1"/>
        <end position="12"/>
    </location>
</feature>
<dbReference type="InterPro" id="IPR018303">
    <property type="entry name" value="ATPase_P-typ_P_site"/>
</dbReference>
<evidence type="ECO:0000256" key="2">
    <source>
        <dbReference type="ARBA" id="ARBA00004127"/>
    </source>
</evidence>
<keyword evidence="10 18" id="KW-0067">ATP-binding</keyword>
<feature type="binding site" evidence="18">
    <location>
        <position position="971"/>
    </location>
    <ligand>
        <name>ATP</name>
        <dbReference type="ChEBI" id="CHEBI:30616"/>
    </ligand>
</feature>
<dbReference type="EC" id="7.6.2.1" evidence="5"/>
<feature type="region of interest" description="Disordered" evidence="20">
    <location>
        <begin position="1"/>
        <end position="124"/>
    </location>
</feature>
<dbReference type="GO" id="GO:0005254">
    <property type="term" value="F:chloride channel activity"/>
    <property type="evidence" value="ECO:0007669"/>
    <property type="project" value="InterPro"/>
</dbReference>
<evidence type="ECO:0000259" key="22">
    <source>
        <dbReference type="Pfam" id="PF00122"/>
    </source>
</evidence>
<evidence type="ECO:0000256" key="15">
    <source>
        <dbReference type="ARBA" id="ARBA00034036"/>
    </source>
</evidence>
<gene>
    <name evidence="24" type="ORF">RF55_350</name>
</gene>
<dbReference type="PROSITE" id="PS00154">
    <property type="entry name" value="ATPASE_E1_E2"/>
    <property type="match status" value="1"/>
</dbReference>
<feature type="transmembrane region" description="Helical" evidence="21">
    <location>
        <begin position="1322"/>
        <end position="1345"/>
    </location>
</feature>
<feature type="binding site" evidence="18">
    <location>
        <position position="853"/>
    </location>
    <ligand>
        <name>ATP</name>
        <dbReference type="ChEBI" id="CHEBI:30616"/>
    </ligand>
</feature>
<dbReference type="NCBIfam" id="TIGR01494">
    <property type="entry name" value="ATPase_P-type"/>
    <property type="match status" value="1"/>
</dbReference>
<evidence type="ECO:0000256" key="4">
    <source>
        <dbReference type="ARBA" id="ARBA00008109"/>
    </source>
</evidence>
<feature type="transmembrane region" description="Helical" evidence="21">
    <location>
        <begin position="1294"/>
        <end position="1315"/>
    </location>
</feature>
<evidence type="ECO:0000256" key="17">
    <source>
        <dbReference type="PIRSR" id="PIRSR606539-1"/>
    </source>
</evidence>
<dbReference type="SUPFAM" id="SSF81665">
    <property type="entry name" value="Calcium ATPase, transmembrane domain M"/>
    <property type="match status" value="1"/>
</dbReference>
<dbReference type="InterPro" id="IPR021134">
    <property type="entry name" value="Bestrophin-like"/>
</dbReference>
<protein>
    <recommendedName>
        <fullName evidence="5">P-type phospholipid transporter</fullName>
        <ecNumber evidence="5">7.6.2.1</ecNumber>
    </recommendedName>
</protein>
<feature type="compositionally biased region" description="Low complexity" evidence="20">
    <location>
        <begin position="60"/>
        <end position="86"/>
    </location>
</feature>
<feature type="binding site" evidence="18">
    <location>
        <position position="1099"/>
    </location>
    <ligand>
        <name>ATP</name>
        <dbReference type="ChEBI" id="CHEBI:30616"/>
    </ligand>
</feature>
<dbReference type="Gene3D" id="3.40.50.1000">
    <property type="entry name" value="HAD superfamily/HAD-like"/>
    <property type="match status" value="2"/>
</dbReference>
<dbReference type="PANTHER" id="PTHR24092:SF218">
    <property type="entry name" value="PHOSPHOLIPID-TRANSPORTING ATPASE"/>
    <property type="match status" value="1"/>
</dbReference>
<sequence length="1839" mass="204469">MSEDDAQEAASEEIERQGSLYVFPGAGRPSCATSSSSSISTASLQPPLSSFLRGGDHSIATSTTTTTSNTTTMTTSATTTMTSTSTKISNGDEDEDAVEEVTSPARRRPLPKTHARSASHGGVLADCTTGRQTYGSFLGALTTVGSATSAGRPSALKKPGHQRAFSQGQVADVTQGQSAVTGHHRVGSRTDFILPPGHREEGRPPTAGRMPSFRGHSRQASRSESIYTIRRSVAPPWWRRLWAHCFGSLPEEPRLRTIVPNHLVSPKTPKSQHPNGDRADNRVRTTKYTALSFLPRNLLEQFHRVANLYFIFIVLLNWVPAINAFGKEVAMIPVVFVLGVTALKDFFEDRRRLASDRRVNNSTCRVYVSEGDRYMKVAWKDVKVGDLVHLSNNELVPADLLLLRSSDPQGLAYLDTCNLDGESNLKQRQVVRGFLDLQDTFKPFKFRSVVEVDQPSTRIYRFHGAVVHPNGGRVPVSTENLLLRECVLKNTDFVEGIVIYAGHETKALLNNGGPRYKRSRLEKQMNRDVKWCVVILLVLCVIGAFGCRFWLSAYTGLTVVPFLPVLQEPIYESILTFLTFVIIFQVMIPLSLYVTIEMAKVGQVYHIGHDPALHDTETGRKAECRALNITEELGQVQYVFSDKTGTLTENKMLFRRCAVGGQDYSHMGDNENLSPCSRLKEDLLISTFRHRLQEFLIVLATCNTVVVNSQPHHDIMNSSGVIEEPQKNGTSPTRPKLLNVTSIPSLGIGLLGRKLSPDGQKRRSPDTKNSDELLQSPAIYEAESPDELALVYAARAYDVKLVKRTPRSAIVSFPDKSTLAFEILHVLPFDSNRKCMSVLLRHPYTGEIVLYSKGADSTMLPALSPGDENTVASASIRQYLQSYARQGLRTLVMTRKTLTSQEYEMWREKHDEAELATENRERRIRDSYATLESHLTLLGATGIEDKLQVGVPETMAALVAAGIVVWVLTGDKPETAVNVAYSARLFSPAMQLLQLQARSKSVAETLIRGYLESACKESANNGHPQQPGMMAAGIADPVGMYPNYDSTERDAHRIGSPWPRQRALVVDGKTLTVILDPRSGLTGPFLELTKTCSSVLACRATPLQKAYIVRIVKKQLGMRTLAIGDGANDVSMIQTADVGVGISGQEGTQAVMAADFAISRFSMLSRLLLLHGHWCYDRLARMILYFFYKNATFVFLVFWFQLYCGFSGAVMIDQIYLMLYNLLFTSLPPLALGIYDRVAAPRVLLSSPELYIRGRLGLVYQPHSFWLTIGDALYQSIVIFFITKEVYYDSIIDIWEFGTTIMTACIVVMLLHAAIEIRSWTIIHIGAIFGSLGIFFVFCLFYNAVCVNCMGLPGSFWVMEKAITHHTYWFTVVLTSVLALMPRYVCVCLTVVLTNVAPRVKKRFPTLEHFVDSGLLLDNEIMIFHSLNAKFPKPSKHWLPIVWATSIVTRARKEGRIRDDFAVKTLIDELNKFRGMCGTILQYDTISVPLVYTQVVTLAVYTYFLTCVMGRQWIQNSNSVIDLYFPVFTTLQFFFYMGWLKVAETLINPFGEDDDDFEVNWLIDRNLQVSYLIVDEMHHDHPELIRDQYWDEIFPTELPYTAASQPFREEHPQHSTAGIQLSAAQQELQPSSVKIEDLAPELSGYQKFNSEIADDAASGIHFTADGKISRSASRVSNRERNLSGGSTSSNLGGSLTRINSVTSVLKRLFSKEDRPDGGTTSGTKTPAKITNSISSASLQIRPPGTSGSMRIGVIEEVDEQMTLTSLRQSNDNNRPHVKTIFPQGPPPPSDPVDVPRSTQFHKCDVLSRSAPARGGVVTVAGSMESGTMRERPSALRLVI</sequence>
<feature type="binding site" evidence="18">
    <location>
        <position position="970"/>
    </location>
    <ligand>
        <name>ATP</name>
        <dbReference type="ChEBI" id="CHEBI:30616"/>
    </ligand>
</feature>
<dbReference type="InterPro" id="IPR044492">
    <property type="entry name" value="P_typ_ATPase_HD_dom"/>
</dbReference>
<comment type="catalytic activity">
    <reaction evidence="15">
        <text>ATP + H2O + phospholipidSide 1 = ADP + phosphate + phospholipidSide 2.</text>
        <dbReference type="EC" id="7.6.2.1"/>
    </reaction>
</comment>
<dbReference type="GO" id="GO:0005524">
    <property type="term" value="F:ATP binding"/>
    <property type="evidence" value="ECO:0007669"/>
    <property type="project" value="UniProtKB-KW"/>
</dbReference>
<dbReference type="InterPro" id="IPR023298">
    <property type="entry name" value="ATPase_P-typ_TM_dom_sf"/>
</dbReference>
<comment type="cofactor">
    <cofactor evidence="1 19">
        <name>Mg(2+)</name>
        <dbReference type="ChEBI" id="CHEBI:18420"/>
    </cofactor>
</comment>
<evidence type="ECO:0000256" key="1">
    <source>
        <dbReference type="ARBA" id="ARBA00001946"/>
    </source>
</evidence>
<dbReference type="InterPro" id="IPR008250">
    <property type="entry name" value="ATPase_P-typ_transduc_dom_A_sf"/>
</dbReference>
<dbReference type="SUPFAM" id="SSF81653">
    <property type="entry name" value="Calcium ATPase, transduction domain A"/>
    <property type="match status" value="1"/>
</dbReference>
<feature type="binding site" evidence="18">
    <location>
        <position position="1128"/>
    </location>
    <ligand>
        <name>ATP</name>
        <dbReference type="ChEBI" id="CHEBI:30616"/>
    </ligand>
</feature>
<dbReference type="Pfam" id="PF01062">
    <property type="entry name" value="Bestrophin"/>
    <property type="match status" value="1"/>
</dbReference>
<evidence type="ECO:0000256" key="20">
    <source>
        <dbReference type="SAM" id="MobiDB-lite"/>
    </source>
</evidence>
<feature type="binding site" evidence="18">
    <location>
        <position position="889"/>
    </location>
    <ligand>
        <name>ATP</name>
        <dbReference type="ChEBI" id="CHEBI:30616"/>
    </ligand>
</feature>
<dbReference type="FunFam" id="3.40.50.1000:FF:000130">
    <property type="entry name" value="Phospholipid-transporting ATPase"/>
    <property type="match status" value="1"/>
</dbReference>
<dbReference type="InterPro" id="IPR023214">
    <property type="entry name" value="HAD_sf"/>
</dbReference>
<dbReference type="PaxDb" id="67767-A0A0J7L9T1"/>
<feature type="transmembrane region" description="Helical" evidence="21">
    <location>
        <begin position="1368"/>
        <end position="1393"/>
    </location>
</feature>
<feature type="transmembrane region" description="Helical" evidence="21">
    <location>
        <begin position="1521"/>
        <end position="1539"/>
    </location>
</feature>
<keyword evidence="12" id="KW-1278">Translocase</keyword>
<feature type="binding site" evidence="18">
    <location>
        <position position="644"/>
    </location>
    <ligand>
        <name>ATP</name>
        <dbReference type="ChEBI" id="CHEBI:30616"/>
    </ligand>
</feature>
<keyword evidence="11 19" id="KW-0460">Magnesium</keyword>
<dbReference type="CDD" id="cd02073">
    <property type="entry name" value="P-type_ATPase_APLT_Dnf-like"/>
    <property type="match status" value="1"/>
</dbReference>
<feature type="region of interest" description="Disordered" evidence="20">
    <location>
        <begin position="1708"/>
        <end position="1731"/>
    </location>
</feature>
<feature type="binding site" evidence="18">
    <location>
        <position position="643"/>
    </location>
    <ligand>
        <name>ATP</name>
        <dbReference type="ChEBI" id="CHEBI:30616"/>
    </ligand>
</feature>
<dbReference type="Pfam" id="PF13246">
    <property type="entry name" value="Cation_ATPase"/>
    <property type="match status" value="1"/>
</dbReference>
<feature type="transmembrane region" description="Helical" evidence="21">
    <location>
        <begin position="329"/>
        <end position="347"/>
    </location>
</feature>
<feature type="region of interest" description="Disordered" evidence="20">
    <location>
        <begin position="717"/>
        <end position="738"/>
    </location>
</feature>
<feature type="binding site" evidence="18">
    <location>
        <position position="1105"/>
    </location>
    <ligand>
        <name>ATP</name>
        <dbReference type="ChEBI" id="CHEBI:30616"/>
    </ligand>
</feature>
<feature type="binding site" evidence="19">
    <location>
        <position position="1129"/>
    </location>
    <ligand>
        <name>Mg(2+)</name>
        <dbReference type="ChEBI" id="CHEBI:18420"/>
    </ligand>
</feature>
<dbReference type="InterPro" id="IPR036412">
    <property type="entry name" value="HAD-like_sf"/>
</dbReference>
<feature type="transmembrane region" description="Helical" evidence="21">
    <location>
        <begin position="571"/>
        <end position="596"/>
    </location>
</feature>
<keyword evidence="8 18" id="KW-0547">Nucleotide-binding</keyword>
<dbReference type="EMBL" id="LBMM01000107">
    <property type="protein sequence ID" value="KMR04921.1"/>
    <property type="molecule type" value="Genomic_DNA"/>
</dbReference>
<name>A0A0J7L9T1_LASNI</name>
<evidence type="ECO:0000313" key="24">
    <source>
        <dbReference type="EMBL" id="KMR04921.1"/>
    </source>
</evidence>
<feature type="compositionally biased region" description="Polar residues" evidence="20">
    <location>
        <begin position="1721"/>
        <end position="1731"/>
    </location>
</feature>
<feature type="domain" description="P-type ATPase A" evidence="22">
    <location>
        <begin position="365"/>
        <end position="425"/>
    </location>
</feature>
<dbReference type="SFLD" id="SFLDF00027">
    <property type="entry name" value="p-type_atpase"/>
    <property type="match status" value="1"/>
</dbReference>
<feature type="binding site" evidence="19">
    <location>
        <position position="642"/>
    </location>
    <ligand>
        <name>Mg(2+)</name>
        <dbReference type="ChEBI" id="CHEBI:18420"/>
    </ligand>
</feature>
<feature type="binding site" evidence="19">
    <location>
        <position position="1125"/>
    </location>
    <ligand>
        <name>Mg(2+)</name>
        <dbReference type="ChEBI" id="CHEBI:18420"/>
    </ligand>
</feature>
<dbReference type="Gene3D" id="1.20.1110.10">
    <property type="entry name" value="Calcium-transporting ATPase, transmembrane domain"/>
    <property type="match status" value="1"/>
</dbReference>